<dbReference type="PANTHER" id="PTHR30034:SF6">
    <property type="entry name" value="YOP PROTEINS TRANSLOCATION PROTEIN Q"/>
    <property type="match status" value="1"/>
</dbReference>
<feature type="domain" description="Flagellar motor switch protein FliN-like C-terminal" evidence="3">
    <location>
        <begin position="315"/>
        <end position="381"/>
    </location>
</feature>
<comment type="similarity">
    <text evidence="1">Belongs to the FliN/MopA/SpaO family.</text>
</comment>
<evidence type="ECO:0000313" key="4">
    <source>
        <dbReference type="EMBL" id="XCJ79437.1"/>
    </source>
</evidence>
<dbReference type="AlphaFoldDB" id="A0AB74U8K2"/>
<dbReference type="GO" id="GO:0003774">
    <property type="term" value="F:cytoskeletal motor activity"/>
    <property type="evidence" value="ECO:0007669"/>
    <property type="project" value="InterPro"/>
</dbReference>
<dbReference type="EMBL" id="CP159578">
    <property type="protein sequence ID" value="XCJ79437.1"/>
    <property type="molecule type" value="Genomic_DNA"/>
</dbReference>
<dbReference type="GO" id="GO:0030254">
    <property type="term" value="P:protein secretion by the type III secretion system"/>
    <property type="evidence" value="ECO:0007669"/>
    <property type="project" value="InterPro"/>
</dbReference>
<dbReference type="GO" id="GO:0071978">
    <property type="term" value="P:bacterial-type flagellum-dependent swarming motility"/>
    <property type="evidence" value="ECO:0007669"/>
    <property type="project" value="TreeGrafter"/>
</dbReference>
<evidence type="ECO:0000256" key="2">
    <source>
        <dbReference type="SAM" id="MobiDB-lite"/>
    </source>
</evidence>
<reference evidence="4" key="1">
    <citation type="submission" date="2024-06" db="EMBL/GenBank/DDBJ databases">
        <title>Complete genome of Salinicola endophyticus HNIBRBA4755.</title>
        <authorList>
            <person name="Shin S.Y."/>
            <person name="Kang H."/>
            <person name="Song J."/>
        </authorList>
    </citation>
    <scope>NUCLEOTIDE SEQUENCE</scope>
    <source>
        <strain evidence="4">HNIBRBA4755</strain>
    </source>
</reference>
<dbReference type="GO" id="GO:0050918">
    <property type="term" value="P:positive chemotaxis"/>
    <property type="evidence" value="ECO:0007669"/>
    <property type="project" value="TreeGrafter"/>
</dbReference>
<proteinExistence type="inferred from homology"/>
<gene>
    <name evidence="4" type="primary">sctQ</name>
    <name evidence="4" type="ORF">ABV408_18645</name>
</gene>
<feature type="region of interest" description="Disordered" evidence="2">
    <location>
        <begin position="263"/>
        <end position="311"/>
    </location>
</feature>
<dbReference type="PRINTS" id="PR00956">
    <property type="entry name" value="FLGMOTORFLIN"/>
</dbReference>
<name>A0AB74U8K2_9GAMM</name>
<dbReference type="InterPro" id="IPR013385">
    <property type="entry name" value="T3SS_SpaO/YscQ/SpaO"/>
</dbReference>
<dbReference type="Pfam" id="PF01052">
    <property type="entry name" value="FliMN_C"/>
    <property type="match status" value="1"/>
</dbReference>
<dbReference type="InterPro" id="IPR036429">
    <property type="entry name" value="SpoA-like_sf"/>
</dbReference>
<dbReference type="RefSeq" id="WP_353980370.1">
    <property type="nucleotide sequence ID" value="NZ_CP159578.1"/>
</dbReference>
<evidence type="ECO:0000259" key="3">
    <source>
        <dbReference type="Pfam" id="PF01052"/>
    </source>
</evidence>
<dbReference type="NCBIfam" id="TIGR02551">
    <property type="entry name" value="SpaO_YscQ"/>
    <property type="match status" value="1"/>
</dbReference>
<protein>
    <submittedName>
        <fullName evidence="4">Type III secretion system cytoplasmic ring protein SctQ</fullName>
    </submittedName>
</protein>
<accession>A0AB74U8K2</accession>
<evidence type="ECO:0000256" key="1">
    <source>
        <dbReference type="ARBA" id="ARBA00009226"/>
    </source>
</evidence>
<dbReference type="PANTHER" id="PTHR30034">
    <property type="entry name" value="FLAGELLAR MOTOR SWITCH PROTEIN FLIM"/>
    <property type="match status" value="1"/>
</dbReference>
<dbReference type="SUPFAM" id="SSF101801">
    <property type="entry name" value="Surface presentation of antigens (SPOA)"/>
    <property type="match status" value="1"/>
</dbReference>
<sequence>MNSPPRIDPDTLAYRLPRVAPQTLALHNALHRPRQPLTLPTRSGASAEPAQLRLLGEQADITREIACPLHIGDEMLVVTTSWRTLEALGAHPGRRRSLASVDAELAALWLEALWQPWLAPLEAALDCDIRLDPLAPPAPAMANPQGQAGDAADTAHANSVTLTLAYTLGTTSYPLALALSAPLAERLHPLFEARFPPCPAPAQALPVTARVHAGQQWLTLAEWRSLGPGDVVMLEPPYAEPDTLAVSVAGRCAAATPTAEGVRLLAPPRVPAGGHPATRPAPRQRDQEAAAMTQPPVDSPRDDTAPEPDVDNFDSLAVALTCELGRLTLTLGELRELGQGSVLPLARRPERAVDLMVNGQRMGQGRLVMIGDDLGVQIERLALDAPSSDAQSPDTQAPDV</sequence>
<organism evidence="4">
    <name type="scientific">Salinicola endophyticus</name>
    <dbReference type="NCBI Taxonomy" id="1949083"/>
    <lineage>
        <taxon>Bacteria</taxon>
        <taxon>Pseudomonadati</taxon>
        <taxon>Pseudomonadota</taxon>
        <taxon>Gammaproteobacteria</taxon>
        <taxon>Oceanospirillales</taxon>
        <taxon>Halomonadaceae</taxon>
        <taxon>Salinicola</taxon>
    </lineage>
</organism>
<dbReference type="InterPro" id="IPR001172">
    <property type="entry name" value="FliN_T3SS_HrcQb"/>
</dbReference>
<dbReference type="InterPro" id="IPR001543">
    <property type="entry name" value="FliN-like_C"/>
</dbReference>
<dbReference type="Gene3D" id="2.30.330.10">
    <property type="entry name" value="SpoA-like"/>
    <property type="match status" value="2"/>
</dbReference>
<dbReference type="GO" id="GO:0009425">
    <property type="term" value="C:bacterial-type flagellum basal body"/>
    <property type="evidence" value="ECO:0007669"/>
    <property type="project" value="InterPro"/>
</dbReference>